<reference evidence="13 14" key="1">
    <citation type="submission" date="2020-01" db="EMBL/GenBank/DDBJ databases">
        <title>Genome analysis of Anaerocolumna sp. CBA3638.</title>
        <authorList>
            <person name="Kim J."/>
            <person name="Roh S.W."/>
        </authorList>
    </citation>
    <scope>NUCLEOTIDE SEQUENCE [LARGE SCALE GENOMIC DNA]</scope>
    <source>
        <strain evidence="13 14">CBA3638</strain>
    </source>
</reference>
<evidence type="ECO:0000256" key="2">
    <source>
        <dbReference type="ARBA" id="ARBA00018672"/>
    </source>
</evidence>
<dbReference type="InterPro" id="IPR009057">
    <property type="entry name" value="Homeodomain-like_sf"/>
</dbReference>
<keyword evidence="5" id="KW-0902">Two-component regulatory system</keyword>
<evidence type="ECO:0000313" key="14">
    <source>
        <dbReference type="Proteomes" id="UP000464314"/>
    </source>
</evidence>
<dbReference type="PROSITE" id="PS50110">
    <property type="entry name" value="RESPONSE_REGULATORY"/>
    <property type="match status" value="1"/>
</dbReference>
<sequence>MAKIIMGVKAMYRVLLVDDEVLVREAISENIKWDELGYELAGSCQNGKEAIDFLEKNSVDVVLTDICMPYVDGMELSEFIFNHLKNINIIIFSGFDDFEYAKKAIKYNVKEYLLKPVTASELSKILTDLKDKMDKNKQETEKFVRLNESYNKNKLLIKSKVMDDLIKGSKTVEENEKALLENNIILDASEYRVAIVEIEFDSDLNKDEEQNKQFSSLMTFATYNICDEILDQYQVGLACLGNDNRVFMLFKTNKPKASHQEVKNVCMEISSKIKQFMNLGVTIGIGRDVKDSKDIHKSYEEAEYSMKYQYLFGKSSIIDTEDIIRNQKSNEEIMLEDKIDSLILAIKMKDNLSIDDILNKIEDTIKRSLADKNRIDLSLQQIILAINNTLKASELEENQLYIMRNQILTDIANSKTLGKAMELLKNYCYKATNEIDIQKNIGGKKQALLAMDYIEKNYADKDLNLNSICSYLSISASRFSTIFKSATGETFMEVLIRTRMQKAKELLENTDLKNYEIAEKVGFSDPHYFSIAFKKMTGKTPSEYAKEKR</sequence>
<dbReference type="Pfam" id="PF00072">
    <property type="entry name" value="Response_reg"/>
    <property type="match status" value="1"/>
</dbReference>
<gene>
    <name evidence="13" type="ORF">Ana3638_08820</name>
</gene>
<dbReference type="Pfam" id="PF17853">
    <property type="entry name" value="GGDEF_2"/>
    <property type="match status" value="1"/>
</dbReference>
<organism evidence="13 14">
    <name type="scientific">Anaerocolumna sedimenticola</name>
    <dbReference type="NCBI Taxonomy" id="2696063"/>
    <lineage>
        <taxon>Bacteria</taxon>
        <taxon>Bacillati</taxon>
        <taxon>Bacillota</taxon>
        <taxon>Clostridia</taxon>
        <taxon>Lachnospirales</taxon>
        <taxon>Lachnospiraceae</taxon>
        <taxon>Anaerocolumna</taxon>
    </lineage>
</organism>
<comment type="subcellular location">
    <subcellularLocation>
        <location evidence="1">Cytoplasm</location>
    </subcellularLocation>
</comment>
<accession>A0A6P1TND2</accession>
<evidence type="ECO:0000259" key="12">
    <source>
        <dbReference type="PROSITE" id="PS50110"/>
    </source>
</evidence>
<dbReference type="InterPro" id="IPR018060">
    <property type="entry name" value="HTH_AraC"/>
</dbReference>
<evidence type="ECO:0000256" key="5">
    <source>
        <dbReference type="ARBA" id="ARBA00023012"/>
    </source>
</evidence>
<dbReference type="InterPro" id="IPR041522">
    <property type="entry name" value="CdaR_GGDEF"/>
</dbReference>
<dbReference type="PANTHER" id="PTHR42713">
    <property type="entry name" value="HISTIDINE KINASE-RELATED"/>
    <property type="match status" value="1"/>
</dbReference>
<evidence type="ECO:0000256" key="9">
    <source>
        <dbReference type="ARBA" id="ARBA00024867"/>
    </source>
</evidence>
<dbReference type="SUPFAM" id="SSF46689">
    <property type="entry name" value="Homeodomain-like"/>
    <property type="match status" value="1"/>
</dbReference>
<keyword evidence="7" id="KW-0238">DNA-binding</keyword>
<dbReference type="GO" id="GO:0005737">
    <property type="term" value="C:cytoplasm"/>
    <property type="evidence" value="ECO:0007669"/>
    <property type="project" value="UniProtKB-SubCell"/>
</dbReference>
<dbReference type="SMART" id="SM00342">
    <property type="entry name" value="HTH_ARAC"/>
    <property type="match status" value="1"/>
</dbReference>
<proteinExistence type="predicted"/>
<dbReference type="GO" id="GO:0043565">
    <property type="term" value="F:sequence-specific DNA binding"/>
    <property type="evidence" value="ECO:0007669"/>
    <property type="project" value="InterPro"/>
</dbReference>
<evidence type="ECO:0000256" key="1">
    <source>
        <dbReference type="ARBA" id="ARBA00004496"/>
    </source>
</evidence>
<dbReference type="InterPro" id="IPR001789">
    <property type="entry name" value="Sig_transdc_resp-reg_receiver"/>
</dbReference>
<evidence type="ECO:0000256" key="6">
    <source>
        <dbReference type="ARBA" id="ARBA00023015"/>
    </source>
</evidence>
<evidence type="ECO:0000313" key="13">
    <source>
        <dbReference type="EMBL" id="QHQ60858.1"/>
    </source>
</evidence>
<keyword evidence="8" id="KW-0804">Transcription</keyword>
<protein>
    <recommendedName>
        <fullName evidence="2">Stage 0 sporulation protein A homolog</fullName>
    </recommendedName>
</protein>
<dbReference type="InterPro" id="IPR051552">
    <property type="entry name" value="HptR"/>
</dbReference>
<dbReference type="GO" id="GO:0003700">
    <property type="term" value="F:DNA-binding transcription factor activity"/>
    <property type="evidence" value="ECO:0007669"/>
    <property type="project" value="InterPro"/>
</dbReference>
<dbReference type="PANTHER" id="PTHR42713:SF3">
    <property type="entry name" value="TRANSCRIPTIONAL REGULATORY PROTEIN HPTR"/>
    <property type="match status" value="1"/>
</dbReference>
<evidence type="ECO:0000256" key="3">
    <source>
        <dbReference type="ARBA" id="ARBA00022490"/>
    </source>
</evidence>
<dbReference type="CDD" id="cd17536">
    <property type="entry name" value="REC_YesN-like"/>
    <property type="match status" value="1"/>
</dbReference>
<evidence type="ECO:0000256" key="10">
    <source>
        <dbReference type="PROSITE-ProRule" id="PRU00169"/>
    </source>
</evidence>
<dbReference type="RefSeq" id="WP_161837688.1">
    <property type="nucleotide sequence ID" value="NZ_CP048000.1"/>
</dbReference>
<feature type="domain" description="Response regulatory" evidence="12">
    <location>
        <begin position="13"/>
        <end position="130"/>
    </location>
</feature>
<evidence type="ECO:0000256" key="7">
    <source>
        <dbReference type="ARBA" id="ARBA00023125"/>
    </source>
</evidence>
<dbReference type="SUPFAM" id="SSF52172">
    <property type="entry name" value="CheY-like"/>
    <property type="match status" value="1"/>
</dbReference>
<feature type="domain" description="HTH araC/xylS-type" evidence="11">
    <location>
        <begin position="448"/>
        <end position="547"/>
    </location>
</feature>
<dbReference type="EMBL" id="CP048000">
    <property type="protein sequence ID" value="QHQ60858.1"/>
    <property type="molecule type" value="Genomic_DNA"/>
</dbReference>
<dbReference type="Gene3D" id="1.10.10.60">
    <property type="entry name" value="Homeodomain-like"/>
    <property type="match status" value="2"/>
</dbReference>
<evidence type="ECO:0000256" key="4">
    <source>
        <dbReference type="ARBA" id="ARBA00022553"/>
    </source>
</evidence>
<dbReference type="SMART" id="SM00448">
    <property type="entry name" value="REC"/>
    <property type="match status" value="1"/>
</dbReference>
<comment type="function">
    <text evidence="9">May play the central regulatory role in sporulation. It may be an element of the effector pathway responsible for the activation of sporulation genes in response to nutritional stress. Spo0A may act in concert with spo0H (a sigma factor) to control the expression of some genes that are critical to the sporulation process.</text>
</comment>
<evidence type="ECO:0000259" key="11">
    <source>
        <dbReference type="PROSITE" id="PS01124"/>
    </source>
</evidence>
<name>A0A6P1TND2_9FIRM</name>
<keyword evidence="4 10" id="KW-0597">Phosphoprotein</keyword>
<dbReference type="PROSITE" id="PS01124">
    <property type="entry name" value="HTH_ARAC_FAMILY_2"/>
    <property type="match status" value="1"/>
</dbReference>
<keyword evidence="3" id="KW-0963">Cytoplasm</keyword>
<dbReference type="Gene3D" id="3.40.50.2300">
    <property type="match status" value="1"/>
</dbReference>
<keyword evidence="14" id="KW-1185">Reference proteome</keyword>
<evidence type="ECO:0000256" key="8">
    <source>
        <dbReference type="ARBA" id="ARBA00023163"/>
    </source>
</evidence>
<dbReference type="KEGG" id="anr:Ana3638_08820"/>
<dbReference type="GO" id="GO:0000160">
    <property type="term" value="P:phosphorelay signal transduction system"/>
    <property type="evidence" value="ECO:0007669"/>
    <property type="project" value="UniProtKB-KW"/>
</dbReference>
<feature type="modified residue" description="4-aspartylphosphate" evidence="10">
    <location>
        <position position="65"/>
    </location>
</feature>
<dbReference type="AlphaFoldDB" id="A0A6P1TND2"/>
<dbReference type="Pfam" id="PF12833">
    <property type="entry name" value="HTH_18"/>
    <property type="match status" value="1"/>
</dbReference>
<dbReference type="Proteomes" id="UP000464314">
    <property type="component" value="Chromosome"/>
</dbReference>
<keyword evidence="6" id="KW-0805">Transcription regulation</keyword>
<dbReference type="InterPro" id="IPR011006">
    <property type="entry name" value="CheY-like_superfamily"/>
</dbReference>